<sequence length="351" mass="38182">MDAVVLTPLNNIETHLNALITSLTQTNTFATAPQAAQSLLTDDDNLTSALSLLQRHQQNYARILNLREEVSTLQEQLKDTIRQCVSFKTEIGQINPTILDSDSDSDDEDDTPTTTLEIDYHTLLTFAARIGKHNTLAAKEAEADAVRRKIAAKNASSSFTSSGAAVNGTQTTELLATQDTTTLTAPDQPTQDDAEKGTAETTAELGRISDLIALERARMGLSFPDGAILRVGALGQLQLLRERAEQEHNVSNSSGAPEDEGKRAVEEAVDREVGRMVRETEQGIAEETKPAEDEEERAAFPESPVLGRREGPSGGHARRRSSGQGPVQRPPKEKKKLNLDLDFPDSDEDDD</sequence>
<feature type="compositionally biased region" description="Acidic residues" evidence="9">
    <location>
        <begin position="342"/>
        <end position="351"/>
    </location>
</feature>
<name>A0AA38XCU0_9EURO</name>
<evidence type="ECO:0000313" key="10">
    <source>
        <dbReference type="EMBL" id="KAJ9610744.1"/>
    </source>
</evidence>
<evidence type="ECO:0000256" key="5">
    <source>
        <dbReference type="ARBA" id="ARBA00023163"/>
    </source>
</evidence>
<dbReference type="InterPro" id="IPR019258">
    <property type="entry name" value="Mediator_Med4"/>
</dbReference>
<evidence type="ECO:0000256" key="4">
    <source>
        <dbReference type="ARBA" id="ARBA00023015"/>
    </source>
</evidence>
<dbReference type="GO" id="GO:0006357">
    <property type="term" value="P:regulation of transcription by RNA polymerase II"/>
    <property type="evidence" value="ECO:0007669"/>
    <property type="project" value="InterPro"/>
</dbReference>
<protein>
    <recommendedName>
        <fullName evidence="3 8">Mediator of RNA polymerase II transcription subunit 4</fullName>
    </recommendedName>
    <alternativeName>
        <fullName evidence="7 8">Mediator complex subunit 4</fullName>
    </alternativeName>
</protein>
<feature type="region of interest" description="Disordered" evidence="9">
    <location>
        <begin position="244"/>
        <end position="351"/>
    </location>
</feature>
<dbReference type="Pfam" id="PF10018">
    <property type="entry name" value="Med4"/>
    <property type="match status" value="1"/>
</dbReference>
<reference evidence="10" key="1">
    <citation type="submission" date="2022-10" db="EMBL/GenBank/DDBJ databases">
        <title>Culturing micro-colonial fungi from biological soil crusts in the Mojave desert and describing Neophaeococcomyces mojavensis, and introducing the new genera and species Taxawa tesnikishii.</title>
        <authorList>
            <person name="Kurbessoian T."/>
            <person name="Stajich J.E."/>
        </authorList>
    </citation>
    <scope>NUCLEOTIDE SEQUENCE</scope>
    <source>
        <strain evidence="10">TK_41</strain>
    </source>
</reference>
<keyword evidence="6 8" id="KW-0539">Nucleus</keyword>
<organism evidence="10 11">
    <name type="scientific">Cladophialophora chaetospira</name>
    <dbReference type="NCBI Taxonomy" id="386627"/>
    <lineage>
        <taxon>Eukaryota</taxon>
        <taxon>Fungi</taxon>
        <taxon>Dikarya</taxon>
        <taxon>Ascomycota</taxon>
        <taxon>Pezizomycotina</taxon>
        <taxon>Eurotiomycetes</taxon>
        <taxon>Chaetothyriomycetidae</taxon>
        <taxon>Chaetothyriales</taxon>
        <taxon>Herpotrichiellaceae</taxon>
        <taxon>Cladophialophora</taxon>
    </lineage>
</organism>
<keyword evidence="5 8" id="KW-0804">Transcription</keyword>
<evidence type="ECO:0000256" key="9">
    <source>
        <dbReference type="SAM" id="MobiDB-lite"/>
    </source>
</evidence>
<keyword evidence="8" id="KW-0010">Activator</keyword>
<keyword evidence="4 8" id="KW-0805">Transcription regulation</keyword>
<comment type="subunit">
    <text evidence="8">Component of the Mediator complex.</text>
</comment>
<evidence type="ECO:0000256" key="8">
    <source>
        <dbReference type="RuleBase" id="RU364141"/>
    </source>
</evidence>
<feature type="compositionally biased region" description="Basic and acidic residues" evidence="9">
    <location>
        <begin position="259"/>
        <end position="291"/>
    </location>
</feature>
<proteinExistence type="inferred from homology"/>
<dbReference type="GO" id="GO:0016592">
    <property type="term" value="C:mediator complex"/>
    <property type="evidence" value="ECO:0007669"/>
    <property type="project" value="InterPro"/>
</dbReference>
<evidence type="ECO:0000256" key="6">
    <source>
        <dbReference type="ARBA" id="ARBA00023242"/>
    </source>
</evidence>
<comment type="function">
    <text evidence="8">Component of the Mediator complex, a coactivator involved in the regulated transcription of nearly all RNA polymerase II-dependent genes. Mediator functions as a bridge to convey information from gene-specific regulatory proteins to the basal RNA polymerase II transcription machinery. Mediator is recruited to promoters by direct interactions with regulatory proteins and serves as a scaffold for the assembly of a functional preinitiation complex with RNA polymerase II and the general transcription factors.</text>
</comment>
<dbReference type="AlphaFoldDB" id="A0AA38XCU0"/>
<accession>A0AA38XCU0</accession>
<dbReference type="GO" id="GO:0003712">
    <property type="term" value="F:transcription coregulator activity"/>
    <property type="evidence" value="ECO:0007669"/>
    <property type="project" value="InterPro"/>
</dbReference>
<evidence type="ECO:0000256" key="2">
    <source>
        <dbReference type="ARBA" id="ARBA00009626"/>
    </source>
</evidence>
<keyword evidence="11" id="KW-1185">Reference proteome</keyword>
<evidence type="ECO:0000256" key="3">
    <source>
        <dbReference type="ARBA" id="ARBA00020629"/>
    </source>
</evidence>
<evidence type="ECO:0000256" key="7">
    <source>
        <dbReference type="ARBA" id="ARBA00031257"/>
    </source>
</evidence>
<evidence type="ECO:0000256" key="1">
    <source>
        <dbReference type="ARBA" id="ARBA00004123"/>
    </source>
</evidence>
<dbReference type="Proteomes" id="UP001172673">
    <property type="component" value="Unassembled WGS sequence"/>
</dbReference>
<gene>
    <name evidence="8" type="primary">MED4</name>
    <name evidence="10" type="ORF">H2200_005521</name>
</gene>
<evidence type="ECO:0000313" key="11">
    <source>
        <dbReference type="Proteomes" id="UP001172673"/>
    </source>
</evidence>
<dbReference type="EMBL" id="JAPDRK010000007">
    <property type="protein sequence ID" value="KAJ9610744.1"/>
    <property type="molecule type" value="Genomic_DNA"/>
</dbReference>
<comment type="subcellular location">
    <subcellularLocation>
        <location evidence="1 8">Nucleus</location>
    </subcellularLocation>
</comment>
<comment type="caution">
    <text evidence="10">The sequence shown here is derived from an EMBL/GenBank/DDBJ whole genome shotgun (WGS) entry which is preliminary data.</text>
</comment>
<comment type="similarity">
    <text evidence="2 8">Belongs to the Mediator complex subunit 4 family.</text>
</comment>